<evidence type="ECO:0000256" key="8">
    <source>
        <dbReference type="ARBA" id="ARBA00022763"/>
    </source>
</evidence>
<keyword evidence="14" id="KW-0233">DNA recombination</keyword>
<dbReference type="GO" id="GO:0003690">
    <property type="term" value="F:double-stranded DNA binding"/>
    <property type="evidence" value="ECO:0007669"/>
    <property type="project" value="TreeGrafter"/>
</dbReference>
<dbReference type="Gene3D" id="3.40.50.410">
    <property type="entry name" value="von Willebrand factor, type A domain"/>
    <property type="match status" value="1"/>
</dbReference>
<evidence type="ECO:0000256" key="6">
    <source>
        <dbReference type="ARBA" id="ARBA00022454"/>
    </source>
</evidence>
<comment type="subcellular location">
    <subcellularLocation>
        <location evidence="2">Chromosome</location>
        <location evidence="2">Telomere</location>
    </subcellularLocation>
    <subcellularLocation>
        <location evidence="1">Nucleus</location>
    </subcellularLocation>
</comment>
<comment type="catalytic activity">
    <reaction evidence="19">
        <text>ATP + H2O = ADP + phosphate + H(+)</text>
        <dbReference type="Rhea" id="RHEA:13065"/>
        <dbReference type="ChEBI" id="CHEBI:15377"/>
        <dbReference type="ChEBI" id="CHEBI:15378"/>
        <dbReference type="ChEBI" id="CHEBI:30616"/>
        <dbReference type="ChEBI" id="CHEBI:43474"/>
        <dbReference type="ChEBI" id="CHEBI:456216"/>
        <dbReference type="EC" id="3.6.4.12"/>
    </reaction>
</comment>
<sequence>MIITHCKKLKYRRKIVLVTNGQGRMSDEDLGEIVKKVKEDNIELVVMSVICYQIATKQKLTSSRGIDFDDPEYGYKEEDKDPHKQAVAELDIPRVKSVRSVASFKGYLQLGNPEEYDSALRIPVERYYRTYPAKPPTASSFVLRSEPEAGQEEAESSEAAAATQKGSQSGDAGLTTVRTMRTYQVEDKSAPGGKIDIERDELAKGYEYGRTAVHISETDENITILDTFAGLELMGFIQTDQVCLAEVASVHALTHDYKCYAVARLVVKENKPPVIVLLAPSIEPEYECLLEVQLPFAEDVRTYRFPPLDKVITVSGKVVTQHRNLPSDDLLDVMGKYVNSMELVDADEDG</sequence>
<keyword evidence="6" id="KW-0158">Chromosome</keyword>
<evidence type="ECO:0000256" key="16">
    <source>
        <dbReference type="ARBA" id="ARBA00023242"/>
    </source>
</evidence>
<evidence type="ECO:0000256" key="13">
    <source>
        <dbReference type="ARBA" id="ARBA00023125"/>
    </source>
</evidence>
<feature type="region of interest" description="Disordered" evidence="20">
    <location>
        <begin position="138"/>
        <end position="177"/>
    </location>
</feature>
<dbReference type="CDD" id="cd00873">
    <property type="entry name" value="KU80"/>
    <property type="match status" value="1"/>
</dbReference>
<dbReference type="EC" id="3.6.4.12" evidence="4"/>
<keyword evidence="16" id="KW-0539">Nucleus</keyword>
<dbReference type="SMART" id="SM00559">
    <property type="entry name" value="Ku78"/>
    <property type="match status" value="1"/>
</dbReference>
<dbReference type="GO" id="GO:0003678">
    <property type="term" value="F:DNA helicase activity"/>
    <property type="evidence" value="ECO:0007669"/>
    <property type="project" value="UniProtKB-EC"/>
</dbReference>
<name>A0AAN5BUG7_ASPOZ</name>
<protein>
    <recommendedName>
        <fullName evidence="5">ATP-dependent DNA helicase II subunit 2</fullName>
        <ecNumber evidence="4">3.6.4.12</ecNumber>
    </recommendedName>
    <alternativeName>
        <fullName evidence="18">ATP-dependent DNA helicase II subunit Ku80</fullName>
    </alternativeName>
</protein>
<keyword evidence="10" id="KW-0347">Helicase</keyword>
<dbReference type="EMBL" id="BSYA01000116">
    <property type="protein sequence ID" value="GMG33346.1"/>
    <property type="molecule type" value="Genomic_DNA"/>
</dbReference>
<feature type="compositionally biased region" description="Polar residues" evidence="20">
    <location>
        <begin position="164"/>
        <end position="177"/>
    </location>
</feature>
<gene>
    <name evidence="22" type="ORF">Aory04_000888500</name>
</gene>
<dbReference type="PANTHER" id="PTHR12604:SF4">
    <property type="entry name" value="X-RAY REPAIR CROSS-COMPLEMENTING PROTEIN 5"/>
    <property type="match status" value="1"/>
</dbReference>
<dbReference type="GO" id="GO:0042162">
    <property type="term" value="F:telomeric DNA binding"/>
    <property type="evidence" value="ECO:0007669"/>
    <property type="project" value="InterPro"/>
</dbReference>
<dbReference type="GO" id="GO:0006310">
    <property type="term" value="P:DNA recombination"/>
    <property type="evidence" value="ECO:0007669"/>
    <property type="project" value="UniProtKB-KW"/>
</dbReference>
<dbReference type="InterPro" id="IPR036465">
    <property type="entry name" value="vWFA_dom_sf"/>
</dbReference>
<evidence type="ECO:0000256" key="2">
    <source>
        <dbReference type="ARBA" id="ARBA00004574"/>
    </source>
</evidence>
<dbReference type="AlphaFoldDB" id="A0AAN5BUG7"/>
<keyword evidence="9" id="KW-0378">Hydrolase</keyword>
<dbReference type="InterPro" id="IPR006164">
    <property type="entry name" value="DNA_bd_Ku70/Ku80"/>
</dbReference>
<evidence type="ECO:0000256" key="3">
    <source>
        <dbReference type="ARBA" id="ARBA00007726"/>
    </source>
</evidence>
<dbReference type="GO" id="GO:0005524">
    <property type="term" value="F:ATP binding"/>
    <property type="evidence" value="ECO:0007669"/>
    <property type="project" value="UniProtKB-KW"/>
</dbReference>
<dbReference type="GO" id="GO:0000723">
    <property type="term" value="P:telomere maintenance"/>
    <property type="evidence" value="ECO:0007669"/>
    <property type="project" value="InterPro"/>
</dbReference>
<evidence type="ECO:0000256" key="9">
    <source>
        <dbReference type="ARBA" id="ARBA00022801"/>
    </source>
</evidence>
<keyword evidence="15" id="KW-0234">DNA repair</keyword>
<organism evidence="22 23">
    <name type="scientific">Aspergillus oryzae</name>
    <name type="common">Yellow koji mold</name>
    <dbReference type="NCBI Taxonomy" id="5062"/>
    <lineage>
        <taxon>Eukaryota</taxon>
        <taxon>Fungi</taxon>
        <taxon>Dikarya</taxon>
        <taxon>Ascomycota</taxon>
        <taxon>Pezizomycotina</taxon>
        <taxon>Eurotiomycetes</taxon>
        <taxon>Eurotiomycetidae</taxon>
        <taxon>Eurotiales</taxon>
        <taxon>Aspergillaceae</taxon>
        <taxon>Aspergillus</taxon>
        <taxon>Aspergillus subgen. Circumdati</taxon>
    </lineage>
</organism>
<evidence type="ECO:0000256" key="14">
    <source>
        <dbReference type="ARBA" id="ARBA00023172"/>
    </source>
</evidence>
<dbReference type="SUPFAM" id="SSF100939">
    <property type="entry name" value="SPOC domain-like"/>
    <property type="match status" value="1"/>
</dbReference>
<dbReference type="PANTHER" id="PTHR12604">
    <property type="entry name" value="KU AUTOANTIGEN DNA HELICASE"/>
    <property type="match status" value="1"/>
</dbReference>
<comment type="caution">
    <text evidence="22">The sequence shown here is derived from an EMBL/GenBank/DDBJ whole genome shotgun (WGS) entry which is preliminary data.</text>
</comment>
<reference evidence="22" key="1">
    <citation type="submission" date="2023-04" db="EMBL/GenBank/DDBJ databases">
        <title>Aspergillus oryzae NBRC 4228.</title>
        <authorList>
            <person name="Ichikawa N."/>
            <person name="Sato H."/>
            <person name="Tonouchi N."/>
        </authorList>
    </citation>
    <scope>NUCLEOTIDE SEQUENCE</scope>
    <source>
        <strain evidence="22">NBRC 4228</strain>
    </source>
</reference>
<evidence type="ECO:0000256" key="15">
    <source>
        <dbReference type="ARBA" id="ARBA00023204"/>
    </source>
</evidence>
<dbReference type="GO" id="GO:0016787">
    <property type="term" value="F:hydrolase activity"/>
    <property type="evidence" value="ECO:0007669"/>
    <property type="project" value="UniProtKB-KW"/>
</dbReference>
<dbReference type="Gene3D" id="2.40.290.10">
    <property type="match status" value="2"/>
</dbReference>
<evidence type="ECO:0000256" key="5">
    <source>
        <dbReference type="ARBA" id="ARBA00021792"/>
    </source>
</evidence>
<evidence type="ECO:0000256" key="10">
    <source>
        <dbReference type="ARBA" id="ARBA00022806"/>
    </source>
</evidence>
<evidence type="ECO:0000313" key="22">
    <source>
        <dbReference type="EMBL" id="GMG33346.1"/>
    </source>
</evidence>
<evidence type="ECO:0000313" key="23">
    <source>
        <dbReference type="Proteomes" id="UP001165205"/>
    </source>
</evidence>
<keyword evidence="8" id="KW-0227">DNA damage</keyword>
<keyword evidence="11" id="KW-0067">ATP-binding</keyword>
<evidence type="ECO:0000256" key="20">
    <source>
        <dbReference type="SAM" id="MobiDB-lite"/>
    </source>
</evidence>
<keyword evidence="13" id="KW-0238">DNA-binding</keyword>
<evidence type="ECO:0000256" key="1">
    <source>
        <dbReference type="ARBA" id="ARBA00004123"/>
    </source>
</evidence>
<dbReference type="Proteomes" id="UP001165205">
    <property type="component" value="Unassembled WGS sequence"/>
</dbReference>
<evidence type="ECO:0000259" key="21">
    <source>
        <dbReference type="SMART" id="SM00559"/>
    </source>
</evidence>
<dbReference type="GO" id="GO:0043564">
    <property type="term" value="C:Ku70:Ku80 complex"/>
    <property type="evidence" value="ECO:0007669"/>
    <property type="project" value="InterPro"/>
</dbReference>
<evidence type="ECO:0000256" key="17">
    <source>
        <dbReference type="ARBA" id="ARBA00024890"/>
    </source>
</evidence>
<evidence type="ECO:0000256" key="4">
    <source>
        <dbReference type="ARBA" id="ARBA00012551"/>
    </source>
</evidence>
<comment type="similarity">
    <text evidence="3">Belongs to the ku80 family.</text>
</comment>
<dbReference type="SUPFAM" id="SSF53300">
    <property type="entry name" value="vWA-like"/>
    <property type="match status" value="1"/>
</dbReference>
<evidence type="ECO:0000256" key="18">
    <source>
        <dbReference type="ARBA" id="ARBA00031847"/>
    </source>
</evidence>
<evidence type="ECO:0000256" key="19">
    <source>
        <dbReference type="ARBA" id="ARBA00047995"/>
    </source>
</evidence>
<dbReference type="GO" id="GO:0006303">
    <property type="term" value="P:double-strand break repair via nonhomologous end joining"/>
    <property type="evidence" value="ECO:0007669"/>
    <property type="project" value="InterPro"/>
</dbReference>
<accession>A0AAN5BUG7</accession>
<comment type="function">
    <text evidence="17">Single-stranded DNA-dependent ATP-dependent helicase. Involved in non-homologous end joining (NHEJ) DNA double strand break repair. DNA-binding is sequence-independent but has a high affinity to nicks in double-stranded DNA and to the ends of duplex DNA. Binds to naturally occurring chromosomal ends, and therefore provides chromosomal end protection. Required also for telomere recombination to repair telomeric ends in the absence of telomerase. KU70, of the KU70/KU80 heterodimer, binds to the stem loop of TLC1, the RNA component of telomerase. Involved in telomere maintenance. Interacts with telomeric repeats and subtelomeric sequences thereby controlling telomere length and protecting against subtelomeric rearrangement. Maintains telomeric chromatin, which is involved in silencing the expression of genes located at the telomere. Required for mating-type switching.</text>
</comment>
<dbReference type="InterPro" id="IPR016194">
    <property type="entry name" value="SPOC-like_C_dom_sf"/>
</dbReference>
<proteinExistence type="inferred from homology"/>
<dbReference type="Pfam" id="PF02735">
    <property type="entry name" value="Ku"/>
    <property type="match status" value="1"/>
</dbReference>
<feature type="domain" description="Ku" evidence="21">
    <location>
        <begin position="194"/>
        <end position="311"/>
    </location>
</feature>
<dbReference type="InterPro" id="IPR024193">
    <property type="entry name" value="Ku80"/>
</dbReference>
<evidence type="ECO:0000256" key="11">
    <source>
        <dbReference type="ARBA" id="ARBA00022840"/>
    </source>
</evidence>
<keyword evidence="7" id="KW-0547">Nucleotide-binding</keyword>
<dbReference type="GO" id="GO:0000781">
    <property type="term" value="C:chromosome, telomeric region"/>
    <property type="evidence" value="ECO:0007669"/>
    <property type="project" value="UniProtKB-SubCell"/>
</dbReference>
<dbReference type="GO" id="GO:0003684">
    <property type="term" value="F:damaged DNA binding"/>
    <property type="evidence" value="ECO:0007669"/>
    <property type="project" value="InterPro"/>
</dbReference>
<evidence type="ECO:0000256" key="7">
    <source>
        <dbReference type="ARBA" id="ARBA00022741"/>
    </source>
</evidence>
<evidence type="ECO:0000256" key="12">
    <source>
        <dbReference type="ARBA" id="ARBA00022895"/>
    </source>
</evidence>
<keyword evidence="12" id="KW-0779">Telomere</keyword>